<dbReference type="Proteomes" id="UP000307440">
    <property type="component" value="Unassembled WGS sequence"/>
</dbReference>
<feature type="transmembrane region" description="Helical" evidence="1">
    <location>
        <begin position="85"/>
        <end position="109"/>
    </location>
</feature>
<feature type="transmembrane region" description="Helical" evidence="1">
    <location>
        <begin position="52"/>
        <end position="73"/>
    </location>
</feature>
<dbReference type="AlphaFoldDB" id="A0A5C3KZP8"/>
<keyword evidence="1" id="KW-0472">Membrane</keyword>
<evidence type="ECO:0000313" key="2">
    <source>
        <dbReference type="EMBL" id="TFK21428.1"/>
    </source>
</evidence>
<proteinExistence type="predicted"/>
<reference evidence="2 3" key="1">
    <citation type="journal article" date="2019" name="Nat. Ecol. Evol.">
        <title>Megaphylogeny resolves global patterns of mushroom evolution.</title>
        <authorList>
            <person name="Varga T."/>
            <person name="Krizsan K."/>
            <person name="Foldi C."/>
            <person name="Dima B."/>
            <person name="Sanchez-Garcia M."/>
            <person name="Sanchez-Ramirez S."/>
            <person name="Szollosi G.J."/>
            <person name="Szarkandi J.G."/>
            <person name="Papp V."/>
            <person name="Albert L."/>
            <person name="Andreopoulos W."/>
            <person name="Angelini C."/>
            <person name="Antonin V."/>
            <person name="Barry K.W."/>
            <person name="Bougher N.L."/>
            <person name="Buchanan P."/>
            <person name="Buyck B."/>
            <person name="Bense V."/>
            <person name="Catcheside P."/>
            <person name="Chovatia M."/>
            <person name="Cooper J."/>
            <person name="Damon W."/>
            <person name="Desjardin D."/>
            <person name="Finy P."/>
            <person name="Geml J."/>
            <person name="Haridas S."/>
            <person name="Hughes K."/>
            <person name="Justo A."/>
            <person name="Karasinski D."/>
            <person name="Kautmanova I."/>
            <person name="Kiss B."/>
            <person name="Kocsube S."/>
            <person name="Kotiranta H."/>
            <person name="LaButti K.M."/>
            <person name="Lechner B.E."/>
            <person name="Liimatainen K."/>
            <person name="Lipzen A."/>
            <person name="Lukacs Z."/>
            <person name="Mihaltcheva S."/>
            <person name="Morgado L.N."/>
            <person name="Niskanen T."/>
            <person name="Noordeloos M.E."/>
            <person name="Ohm R.A."/>
            <person name="Ortiz-Santana B."/>
            <person name="Ovrebo C."/>
            <person name="Racz N."/>
            <person name="Riley R."/>
            <person name="Savchenko A."/>
            <person name="Shiryaev A."/>
            <person name="Soop K."/>
            <person name="Spirin V."/>
            <person name="Szebenyi C."/>
            <person name="Tomsovsky M."/>
            <person name="Tulloss R.E."/>
            <person name="Uehling J."/>
            <person name="Grigoriev I.V."/>
            <person name="Vagvolgyi C."/>
            <person name="Papp T."/>
            <person name="Martin F.M."/>
            <person name="Miettinen O."/>
            <person name="Hibbett D.S."/>
            <person name="Nagy L.G."/>
        </authorList>
    </citation>
    <scope>NUCLEOTIDE SEQUENCE [LARGE SCALE GENOMIC DNA]</scope>
    <source>
        <strain evidence="2 3">CBS 121175</strain>
    </source>
</reference>
<dbReference type="OrthoDB" id="3350812at2759"/>
<evidence type="ECO:0000313" key="3">
    <source>
        <dbReference type="Proteomes" id="UP000307440"/>
    </source>
</evidence>
<organism evidence="2 3">
    <name type="scientific">Coprinopsis marcescibilis</name>
    <name type="common">Agaric fungus</name>
    <name type="synonym">Psathyrella marcescibilis</name>
    <dbReference type="NCBI Taxonomy" id="230819"/>
    <lineage>
        <taxon>Eukaryota</taxon>
        <taxon>Fungi</taxon>
        <taxon>Dikarya</taxon>
        <taxon>Basidiomycota</taxon>
        <taxon>Agaricomycotina</taxon>
        <taxon>Agaricomycetes</taxon>
        <taxon>Agaricomycetidae</taxon>
        <taxon>Agaricales</taxon>
        <taxon>Agaricineae</taxon>
        <taxon>Psathyrellaceae</taxon>
        <taxon>Coprinopsis</taxon>
    </lineage>
</organism>
<evidence type="ECO:0000256" key="1">
    <source>
        <dbReference type="SAM" id="Phobius"/>
    </source>
</evidence>
<keyword evidence="1" id="KW-0812">Transmembrane</keyword>
<keyword evidence="1" id="KW-1133">Transmembrane helix</keyword>
<keyword evidence="3" id="KW-1185">Reference proteome</keyword>
<gene>
    <name evidence="2" type="ORF">FA15DRAFT_658348</name>
</gene>
<name>A0A5C3KZP8_COPMA</name>
<dbReference type="EMBL" id="ML210269">
    <property type="protein sequence ID" value="TFK21428.1"/>
    <property type="molecule type" value="Genomic_DNA"/>
</dbReference>
<protein>
    <submittedName>
        <fullName evidence="2">Uncharacterized protein</fullName>
    </submittedName>
</protein>
<sequence>MLVYLWSQFIIVHTAEFALTGLLLKTTGSETVPGVSERLGCTALPPHNSATILKLIFGLLLFNAIVLALLMCWGHKRFSCAHVSILVSIFFRDGIGYFLVIATMINIIANARITPSNFILAELSDHRESSNLFWHVDSFFICEKSEERLKPMSSVTPVQR</sequence>
<accession>A0A5C3KZP8</accession>